<dbReference type="STRING" id="63057.A0A2P5F4U5"/>
<keyword evidence="5" id="KW-1133">Transmembrane helix</keyword>
<dbReference type="GO" id="GO:0020037">
    <property type="term" value="F:heme binding"/>
    <property type="evidence" value="ECO:0007669"/>
    <property type="project" value="InterPro"/>
</dbReference>
<gene>
    <name evidence="9" type="ORF">TorRG33x02_114180</name>
</gene>
<evidence type="ECO:0000256" key="1">
    <source>
        <dbReference type="ARBA" id="ARBA00001971"/>
    </source>
</evidence>
<organism evidence="9 10">
    <name type="scientific">Trema orientale</name>
    <name type="common">Charcoal tree</name>
    <name type="synonym">Celtis orientalis</name>
    <dbReference type="NCBI Taxonomy" id="63057"/>
    <lineage>
        <taxon>Eukaryota</taxon>
        <taxon>Viridiplantae</taxon>
        <taxon>Streptophyta</taxon>
        <taxon>Embryophyta</taxon>
        <taxon>Tracheophyta</taxon>
        <taxon>Spermatophyta</taxon>
        <taxon>Magnoliopsida</taxon>
        <taxon>eudicotyledons</taxon>
        <taxon>Gunneridae</taxon>
        <taxon>Pentapetalae</taxon>
        <taxon>rosids</taxon>
        <taxon>fabids</taxon>
        <taxon>Rosales</taxon>
        <taxon>Cannabaceae</taxon>
        <taxon>Trema</taxon>
    </lineage>
</organism>
<keyword evidence="4 7" id="KW-0479">Metal-binding</keyword>
<comment type="similarity">
    <text evidence="8">Belongs to the cytochrome P450 family.</text>
</comment>
<keyword evidence="6" id="KW-0472">Membrane</keyword>
<dbReference type="PRINTS" id="PR00463">
    <property type="entry name" value="EP450I"/>
</dbReference>
<evidence type="ECO:0000256" key="7">
    <source>
        <dbReference type="PIRSR" id="PIRSR602401-1"/>
    </source>
</evidence>
<dbReference type="InterPro" id="IPR017972">
    <property type="entry name" value="Cyt_P450_CS"/>
</dbReference>
<evidence type="ECO:0000256" key="3">
    <source>
        <dbReference type="ARBA" id="ARBA00022692"/>
    </source>
</evidence>
<keyword evidence="7 8" id="KW-0408">Iron</keyword>
<dbReference type="Pfam" id="PF00067">
    <property type="entry name" value="p450"/>
    <property type="match status" value="1"/>
</dbReference>
<dbReference type="PROSITE" id="PS00086">
    <property type="entry name" value="CYTOCHROME_P450"/>
    <property type="match status" value="1"/>
</dbReference>
<dbReference type="Gene3D" id="1.10.630.10">
    <property type="entry name" value="Cytochrome P450"/>
    <property type="match status" value="1"/>
</dbReference>
<comment type="caution">
    <text evidence="9">The sequence shown here is derived from an EMBL/GenBank/DDBJ whole genome shotgun (WGS) entry which is preliminary data.</text>
</comment>
<dbReference type="GO" id="GO:0016709">
    <property type="term" value="F:oxidoreductase activity, acting on paired donors, with incorporation or reduction of molecular oxygen, NAD(P)H as one donor, and incorporation of one atom of oxygen"/>
    <property type="evidence" value="ECO:0007669"/>
    <property type="project" value="TreeGrafter"/>
</dbReference>
<dbReference type="Proteomes" id="UP000237000">
    <property type="component" value="Unassembled WGS sequence"/>
</dbReference>
<feature type="binding site" description="axial binding residue" evidence="7">
    <location>
        <position position="208"/>
    </location>
    <ligand>
        <name>heme</name>
        <dbReference type="ChEBI" id="CHEBI:30413"/>
    </ligand>
    <ligandPart>
        <name>Fe</name>
        <dbReference type="ChEBI" id="CHEBI:18248"/>
    </ligandPart>
</feature>
<dbReference type="OrthoDB" id="1055148at2759"/>
<proteinExistence type="inferred from homology"/>
<comment type="cofactor">
    <cofactor evidence="1 7">
        <name>heme</name>
        <dbReference type="ChEBI" id="CHEBI:30413"/>
    </cofactor>
</comment>
<dbReference type="GO" id="GO:0005506">
    <property type="term" value="F:iron ion binding"/>
    <property type="evidence" value="ECO:0007669"/>
    <property type="project" value="InterPro"/>
</dbReference>
<evidence type="ECO:0000256" key="8">
    <source>
        <dbReference type="RuleBase" id="RU000461"/>
    </source>
</evidence>
<dbReference type="InterPro" id="IPR001128">
    <property type="entry name" value="Cyt_P450"/>
</dbReference>
<dbReference type="SUPFAM" id="SSF48264">
    <property type="entry name" value="Cytochrome P450"/>
    <property type="match status" value="1"/>
</dbReference>
<keyword evidence="3" id="KW-0812">Transmembrane</keyword>
<keyword evidence="7 8" id="KW-0349">Heme</keyword>
<evidence type="ECO:0000256" key="5">
    <source>
        <dbReference type="ARBA" id="ARBA00022989"/>
    </source>
</evidence>
<protein>
    <submittedName>
        <fullName evidence="9">Cytochrome P450, E-class, group I</fullName>
    </submittedName>
</protein>
<reference evidence="10" key="1">
    <citation type="submission" date="2016-06" db="EMBL/GenBank/DDBJ databases">
        <title>Parallel loss of symbiosis genes in relatives of nitrogen-fixing non-legume Parasponia.</title>
        <authorList>
            <person name="Van Velzen R."/>
            <person name="Holmer R."/>
            <person name="Bu F."/>
            <person name="Rutten L."/>
            <person name="Van Zeijl A."/>
            <person name="Liu W."/>
            <person name="Santuari L."/>
            <person name="Cao Q."/>
            <person name="Sharma T."/>
            <person name="Shen D."/>
            <person name="Roswanjaya Y."/>
            <person name="Wardhani T."/>
            <person name="Kalhor M.S."/>
            <person name="Jansen J."/>
            <person name="Van den Hoogen J."/>
            <person name="Gungor B."/>
            <person name="Hartog M."/>
            <person name="Hontelez J."/>
            <person name="Verver J."/>
            <person name="Yang W.-C."/>
            <person name="Schijlen E."/>
            <person name="Repin R."/>
            <person name="Schilthuizen M."/>
            <person name="Schranz E."/>
            <person name="Heidstra R."/>
            <person name="Miyata K."/>
            <person name="Fedorova E."/>
            <person name="Kohlen W."/>
            <person name="Bisseling T."/>
            <person name="Smit S."/>
            <person name="Geurts R."/>
        </authorList>
    </citation>
    <scope>NUCLEOTIDE SEQUENCE [LARGE SCALE GENOMIC DNA]</scope>
    <source>
        <strain evidence="10">cv. RG33-2</strain>
    </source>
</reference>
<dbReference type="InterPro" id="IPR002401">
    <property type="entry name" value="Cyt_P450_E_grp-I"/>
</dbReference>
<evidence type="ECO:0000313" key="10">
    <source>
        <dbReference type="Proteomes" id="UP000237000"/>
    </source>
</evidence>
<evidence type="ECO:0000256" key="4">
    <source>
        <dbReference type="ARBA" id="ARBA00022723"/>
    </source>
</evidence>
<keyword evidence="10" id="KW-1185">Reference proteome</keyword>
<dbReference type="GO" id="GO:0016020">
    <property type="term" value="C:membrane"/>
    <property type="evidence" value="ECO:0007669"/>
    <property type="project" value="UniProtKB-SubCell"/>
</dbReference>
<dbReference type="PANTHER" id="PTHR24298:SF800">
    <property type="entry name" value="CYTOCHROME P450 89A2-RELATED"/>
    <property type="match status" value="1"/>
</dbReference>
<dbReference type="PANTHER" id="PTHR24298">
    <property type="entry name" value="FLAVONOID 3'-MONOOXYGENASE-RELATED"/>
    <property type="match status" value="1"/>
</dbReference>
<name>A0A2P5F4U5_TREOI</name>
<evidence type="ECO:0000256" key="6">
    <source>
        <dbReference type="ARBA" id="ARBA00023136"/>
    </source>
</evidence>
<dbReference type="InParanoid" id="A0A2P5F4U5"/>
<accession>A0A2P5F4U5</accession>
<comment type="subcellular location">
    <subcellularLocation>
        <location evidence="2">Membrane</location>
        <topology evidence="2">Single-pass membrane protein</topology>
    </subcellularLocation>
</comment>
<dbReference type="EMBL" id="JXTC01000062">
    <property type="protein sequence ID" value="PON92820.1"/>
    <property type="molecule type" value="Genomic_DNA"/>
</dbReference>
<keyword evidence="8" id="KW-0503">Monooxygenase</keyword>
<evidence type="ECO:0000313" key="9">
    <source>
        <dbReference type="EMBL" id="PON92820.1"/>
    </source>
</evidence>
<dbReference type="InterPro" id="IPR036396">
    <property type="entry name" value="Cyt_P450_sf"/>
</dbReference>
<sequence>MGSGWWVHNWRDWSRRKQQSMSFCAESGRVATEATFVEGLYEAARCSALGLTEARRQLVSSGSHGHGRVGEGLHKAARCSAFLGVSDEVKLWTDILPRNKEMRETIFLKIFKYLKAVILEGLRCHRLGHFVLPHVVTEDVVLDDHVVSKNASVFFIVAEMGWDPKVWKDPMAFKPEGYVDNDNKKVEFDVSGNREMKMMPFSVGRRICPGSTLAMLHLKYFMANLVWKFE</sequence>
<keyword evidence="8" id="KW-0560">Oxidoreductase</keyword>
<evidence type="ECO:0000256" key="2">
    <source>
        <dbReference type="ARBA" id="ARBA00004167"/>
    </source>
</evidence>
<dbReference type="AlphaFoldDB" id="A0A2P5F4U5"/>
<dbReference type="InterPro" id="IPR051103">
    <property type="entry name" value="Plant_metabolite_P450s"/>
</dbReference>